<dbReference type="PIRSF" id="PIRSF017269">
    <property type="entry name" value="GCD14"/>
    <property type="match status" value="1"/>
</dbReference>
<evidence type="ECO:0000256" key="7">
    <source>
        <dbReference type="ARBA" id="ARBA00066181"/>
    </source>
</evidence>
<feature type="binding site" evidence="10">
    <location>
        <begin position="112"/>
        <end position="115"/>
    </location>
    <ligand>
        <name>S-adenosyl-L-methionine</name>
        <dbReference type="ChEBI" id="CHEBI:59789"/>
    </ligand>
</feature>
<dbReference type="Gene3D" id="3.40.50.150">
    <property type="entry name" value="Vaccinia Virus protein VP39"/>
    <property type="match status" value="1"/>
</dbReference>
<dbReference type="InterPro" id="IPR029063">
    <property type="entry name" value="SAM-dependent_MTases_sf"/>
</dbReference>
<sequence length="286" mass="31438">MGFRRHGPFRPGDQVQLTDPKDKRHTVTLREGAVFHTHKGSIPHDDLIGLPEGSVVRSSGGTAYLAFRHLLHDYAVSMPRGAAVVYPKDAAQIVAMADVFPGARVVEAGVGSGALTCYLLRAVGESGRLTSYERRQDFADVARKNVEKFYGGPMEQWRLVVGDFVHALDESDVDRVLLDMLAPWECVDAAAKALTPGGVICCYVATTTQLSRTVETLRDHGSFTEPHSWETLVRDWHVEGLAVRPGHRMVGHTGFLVTARRMADGVTPPPRRRRPAKGAYTEESDI</sequence>
<evidence type="ECO:0000313" key="13">
    <source>
        <dbReference type="EMBL" id="GII78157.1"/>
    </source>
</evidence>
<evidence type="ECO:0000256" key="3">
    <source>
        <dbReference type="ARBA" id="ARBA00022679"/>
    </source>
</evidence>
<comment type="similarity">
    <text evidence="9">Belongs to the class I-like SAM-binding methyltransferase superfamily. TRM61 family.</text>
</comment>
<dbReference type="Pfam" id="PF14801">
    <property type="entry name" value="TrmI-like_N"/>
    <property type="match status" value="1"/>
</dbReference>
<feature type="binding site" evidence="10">
    <location>
        <position position="179"/>
    </location>
    <ligand>
        <name>S-adenosyl-L-methionine</name>
        <dbReference type="ChEBI" id="CHEBI:59789"/>
    </ligand>
</feature>
<comment type="caution">
    <text evidence="13">The sequence shown here is derived from an EMBL/GenBank/DDBJ whole genome shotgun (WGS) entry which is preliminary data.</text>
</comment>
<dbReference type="CDD" id="cd02440">
    <property type="entry name" value="AdoMet_MTases"/>
    <property type="match status" value="1"/>
</dbReference>
<protein>
    <recommendedName>
        <fullName evidence="8 9">tRNA (adenine(58)-N(1))-methyltransferase TrmI</fullName>
        <ecNumber evidence="1 9">2.1.1.220</ecNumber>
    </recommendedName>
</protein>
<evidence type="ECO:0000256" key="10">
    <source>
        <dbReference type="PIRSR" id="PIRSR017269-1"/>
    </source>
</evidence>
<dbReference type="EC" id="2.1.1.220" evidence="1 9"/>
<dbReference type="GO" id="GO:0030488">
    <property type="term" value="P:tRNA methylation"/>
    <property type="evidence" value="ECO:0007669"/>
    <property type="project" value="InterPro"/>
</dbReference>
<evidence type="ECO:0000256" key="1">
    <source>
        <dbReference type="ARBA" id="ARBA00012796"/>
    </source>
</evidence>
<evidence type="ECO:0000313" key="14">
    <source>
        <dbReference type="Proteomes" id="UP000655287"/>
    </source>
</evidence>
<keyword evidence="14" id="KW-1185">Reference proteome</keyword>
<evidence type="ECO:0000256" key="5">
    <source>
        <dbReference type="ARBA" id="ARBA00022694"/>
    </source>
</evidence>
<dbReference type="GO" id="GO:0160107">
    <property type="term" value="F:tRNA (adenine(58)-N1)-methyltransferase activity"/>
    <property type="evidence" value="ECO:0007669"/>
    <property type="project" value="UniProtKB-EC"/>
</dbReference>
<evidence type="ECO:0000256" key="8">
    <source>
        <dbReference type="ARBA" id="ARBA00069291"/>
    </source>
</evidence>
<accession>A0A919R6Q1</accession>
<proteinExistence type="inferred from homology"/>
<dbReference type="RefSeq" id="WP_203985259.1">
    <property type="nucleotide sequence ID" value="NZ_BOOU01000044.1"/>
</dbReference>
<dbReference type="GO" id="GO:0031515">
    <property type="term" value="C:tRNA (m1A) methyltransferase complex"/>
    <property type="evidence" value="ECO:0007669"/>
    <property type="project" value="UniProtKB-UniRule"/>
</dbReference>
<evidence type="ECO:0000256" key="4">
    <source>
        <dbReference type="ARBA" id="ARBA00022691"/>
    </source>
</evidence>
<feature type="region of interest" description="Disordered" evidence="11">
    <location>
        <begin position="263"/>
        <end position="286"/>
    </location>
</feature>
<dbReference type="EMBL" id="BOOU01000044">
    <property type="protein sequence ID" value="GII78157.1"/>
    <property type="molecule type" value="Genomic_DNA"/>
</dbReference>
<feature type="binding site" evidence="10">
    <location>
        <position position="163"/>
    </location>
    <ligand>
        <name>S-adenosyl-L-methionine</name>
        <dbReference type="ChEBI" id="CHEBI:59789"/>
    </ligand>
</feature>
<feature type="region of interest" description="Disordered" evidence="11">
    <location>
        <begin position="1"/>
        <end position="22"/>
    </location>
</feature>
<reference evidence="13" key="1">
    <citation type="submission" date="2021-01" db="EMBL/GenBank/DDBJ databases">
        <title>Whole genome shotgun sequence of Sphaerisporangium rufum NBRC 109079.</title>
        <authorList>
            <person name="Komaki H."/>
            <person name="Tamura T."/>
        </authorList>
    </citation>
    <scope>NUCLEOTIDE SEQUENCE</scope>
    <source>
        <strain evidence="13">NBRC 109079</strain>
    </source>
</reference>
<dbReference type="Gene3D" id="3.10.330.20">
    <property type="match status" value="1"/>
</dbReference>
<dbReference type="Pfam" id="PF08704">
    <property type="entry name" value="GCD14"/>
    <property type="match status" value="1"/>
</dbReference>
<keyword evidence="5 9" id="KW-0819">tRNA processing</keyword>
<dbReference type="FunFam" id="3.10.330.20:FF:000001">
    <property type="entry name" value="tRNA (adenine(58)-N(1))-methyltransferase TrmI"/>
    <property type="match status" value="1"/>
</dbReference>
<evidence type="ECO:0000256" key="2">
    <source>
        <dbReference type="ARBA" id="ARBA00022603"/>
    </source>
</evidence>
<organism evidence="13 14">
    <name type="scientific">Sphaerisporangium rufum</name>
    <dbReference type="NCBI Taxonomy" id="1381558"/>
    <lineage>
        <taxon>Bacteria</taxon>
        <taxon>Bacillati</taxon>
        <taxon>Actinomycetota</taxon>
        <taxon>Actinomycetes</taxon>
        <taxon>Streptosporangiales</taxon>
        <taxon>Streptosporangiaceae</taxon>
        <taxon>Sphaerisporangium</taxon>
    </lineage>
</organism>
<comment type="subunit">
    <text evidence="7 9">Homotetramer composed of a dimer of dimers.</text>
</comment>
<dbReference type="InterPro" id="IPR014816">
    <property type="entry name" value="tRNA_MeTrfase_Gcd14"/>
</dbReference>
<dbReference type="Proteomes" id="UP000655287">
    <property type="component" value="Unassembled WGS sequence"/>
</dbReference>
<dbReference type="AlphaFoldDB" id="A0A919R6Q1"/>
<keyword evidence="3 9" id="KW-0808">Transferase</keyword>
<keyword evidence="4 9" id="KW-0949">S-adenosyl-L-methionine</keyword>
<dbReference type="PROSITE" id="PS51620">
    <property type="entry name" value="SAM_TRM61"/>
    <property type="match status" value="1"/>
</dbReference>
<dbReference type="PANTHER" id="PTHR12133:SF1">
    <property type="entry name" value="TRNA (ADENINE(58)-N(1))-METHYLTRANSFERASE, MITOCHONDRIAL"/>
    <property type="match status" value="1"/>
</dbReference>
<comment type="function">
    <text evidence="6 9">Catalyzes the S-adenosyl-L-methionine-dependent formation of N(1)-methyladenine at position 58 (m1A58) in tRNA.</text>
</comment>
<evidence type="ECO:0000256" key="11">
    <source>
        <dbReference type="SAM" id="MobiDB-lite"/>
    </source>
</evidence>
<feature type="binding site" evidence="10">
    <location>
        <position position="133"/>
    </location>
    <ligand>
        <name>S-adenosyl-L-methionine</name>
        <dbReference type="ChEBI" id="CHEBI:59789"/>
    </ligand>
</feature>
<gene>
    <name evidence="13" type="ORF">Sru01_31390</name>
</gene>
<dbReference type="InterPro" id="IPR049470">
    <property type="entry name" value="TRM61_C"/>
</dbReference>
<keyword evidence="2 9" id="KW-0489">Methyltransferase</keyword>
<evidence type="ECO:0000256" key="6">
    <source>
        <dbReference type="ARBA" id="ARBA00056761"/>
    </source>
</evidence>
<evidence type="ECO:0000259" key="12">
    <source>
        <dbReference type="Pfam" id="PF08704"/>
    </source>
</evidence>
<name>A0A919R6Q1_9ACTN</name>
<evidence type="ECO:0000256" key="9">
    <source>
        <dbReference type="PIRNR" id="PIRNR017269"/>
    </source>
</evidence>
<dbReference type="PANTHER" id="PTHR12133">
    <property type="entry name" value="TRNA (ADENINE(58)-N(1))-METHYLTRANSFERASE"/>
    <property type="match status" value="1"/>
</dbReference>
<dbReference type="FunFam" id="3.40.50.150:FF:000019">
    <property type="entry name" value="tRNA (adenine(58)-N(1))-methyltransferase TrmI"/>
    <property type="match status" value="1"/>
</dbReference>
<comment type="catalytic activity">
    <reaction evidence="9">
        <text>adenosine(58) in tRNA + S-adenosyl-L-methionine = N(1)-methyladenosine(58) in tRNA + S-adenosyl-L-homocysteine + H(+)</text>
        <dbReference type="Rhea" id="RHEA:43152"/>
        <dbReference type="Rhea" id="RHEA-COMP:10365"/>
        <dbReference type="Rhea" id="RHEA-COMP:10366"/>
        <dbReference type="ChEBI" id="CHEBI:15378"/>
        <dbReference type="ChEBI" id="CHEBI:57856"/>
        <dbReference type="ChEBI" id="CHEBI:59789"/>
        <dbReference type="ChEBI" id="CHEBI:74411"/>
        <dbReference type="ChEBI" id="CHEBI:74491"/>
        <dbReference type="EC" id="2.1.1.220"/>
    </reaction>
</comment>
<dbReference type="SUPFAM" id="SSF53335">
    <property type="entry name" value="S-adenosyl-L-methionine-dependent methyltransferases"/>
    <property type="match status" value="1"/>
</dbReference>
<feature type="domain" description="tRNA (adenine(58)-N(1))-methyltransferase catalytic subunit TRM61 C-terminal" evidence="12">
    <location>
        <begin position="75"/>
        <end position="239"/>
    </location>
</feature>